<comment type="subcellular location">
    <subcellularLocation>
        <location evidence="1">Nucleus</location>
    </subcellularLocation>
</comment>
<protein>
    <submittedName>
        <fullName evidence="7">Sas10 domain-containing protein</fullName>
    </submittedName>
</protein>
<name>A0A7E4VX09_PANRE</name>
<dbReference type="GO" id="GO:0032040">
    <property type="term" value="C:small-subunit processome"/>
    <property type="evidence" value="ECO:0007669"/>
    <property type="project" value="TreeGrafter"/>
</dbReference>
<evidence type="ECO:0000256" key="3">
    <source>
        <dbReference type="ARBA" id="ARBA00023242"/>
    </source>
</evidence>
<evidence type="ECO:0000256" key="4">
    <source>
        <dbReference type="SAM" id="MobiDB-lite"/>
    </source>
</evidence>
<reference evidence="7" key="2">
    <citation type="submission" date="2020-10" db="UniProtKB">
        <authorList>
            <consortium name="WormBaseParasite"/>
        </authorList>
    </citation>
    <scope>IDENTIFICATION</scope>
</reference>
<dbReference type="Pfam" id="PF09368">
    <property type="entry name" value="Sas10"/>
    <property type="match status" value="1"/>
</dbReference>
<keyword evidence="3" id="KW-0539">Nucleus</keyword>
<dbReference type="InterPro" id="IPR018972">
    <property type="entry name" value="Sas10_C_dom"/>
</dbReference>
<dbReference type="GO" id="GO:0000462">
    <property type="term" value="P:maturation of SSU-rRNA from tricistronic rRNA transcript (SSU-rRNA, 5.8S rRNA, LSU-rRNA)"/>
    <property type="evidence" value="ECO:0007669"/>
    <property type="project" value="TreeGrafter"/>
</dbReference>
<comment type="similarity">
    <text evidence="2">Belongs to the SAS10 family.</text>
</comment>
<organism evidence="6 7">
    <name type="scientific">Panagrellus redivivus</name>
    <name type="common">Microworm</name>
    <dbReference type="NCBI Taxonomy" id="6233"/>
    <lineage>
        <taxon>Eukaryota</taxon>
        <taxon>Metazoa</taxon>
        <taxon>Ecdysozoa</taxon>
        <taxon>Nematoda</taxon>
        <taxon>Chromadorea</taxon>
        <taxon>Rhabditida</taxon>
        <taxon>Tylenchina</taxon>
        <taxon>Panagrolaimomorpha</taxon>
        <taxon>Panagrolaimoidea</taxon>
        <taxon>Panagrolaimidae</taxon>
        <taxon>Panagrellus</taxon>
    </lineage>
</organism>
<feature type="region of interest" description="Disordered" evidence="4">
    <location>
        <begin position="1"/>
        <end position="132"/>
    </location>
</feature>
<dbReference type="WBParaSite" id="Pan_g380.t1">
    <property type="protein sequence ID" value="Pan_g380.t1"/>
    <property type="gene ID" value="Pan_g380"/>
</dbReference>
<feature type="compositionally biased region" description="Basic residues" evidence="4">
    <location>
        <begin position="450"/>
        <end position="466"/>
    </location>
</feature>
<dbReference type="AlphaFoldDB" id="A0A7E4VX09"/>
<sequence>MAKKRASKAPRPAKIQVVDDIEVDSDGDQMNDEIDQFHNEQDEKLRKTQRNGKAAGTREVLSVYQSDSDLTSSGEESDDSVDEGLAKKRKGKLNKDDIQQNLVSADAWGSEKTSFYGSRADQDWGGVADDEEEEVIGLEEEDAVMRQKKLDSGIAAVDFNALLESDDEDDAQKVSKKSEPIAPKSLKPSRMSEPDRQSYFIKHSPSLASFIEEFNERRATFAELQPTLLAILKHLGPDSDNTLARQLSAVVATYTLYLRNFVEFFHLKDAVSADKFKATENHPVLEDIMRQHPLMKKVDDFLDSNQRRLLKLADRLESDPSYAAQLRDPSSATVAPEAKKRRIEVAADIRPTAPAESVSQVFARLATSGVAPVAKSGARGPALPSMEEVMYAASQAPADNFDEGDEEEGDSDEEGEGIPQVDAGKQRKITYEMQKNRGLTPARRKDIAHSRTKKRYQYKKALQKKRSQVPDVLREVSKYDGEKRGIRASTVRSVKLKA</sequence>
<evidence type="ECO:0000313" key="7">
    <source>
        <dbReference type="WBParaSite" id="Pan_g380.t1"/>
    </source>
</evidence>
<dbReference type="Proteomes" id="UP000492821">
    <property type="component" value="Unassembled WGS sequence"/>
</dbReference>
<evidence type="ECO:0000313" key="6">
    <source>
        <dbReference type="Proteomes" id="UP000492821"/>
    </source>
</evidence>
<feature type="region of interest" description="Disordered" evidence="4">
    <location>
        <begin position="399"/>
        <end position="466"/>
    </location>
</feature>
<dbReference type="PANTHER" id="PTHR13237">
    <property type="entry name" value="SOMETHING ABOUT SILENCING PROTEIN 10-RELATED"/>
    <property type="match status" value="1"/>
</dbReference>
<feature type="region of interest" description="Disordered" evidence="4">
    <location>
        <begin position="168"/>
        <end position="195"/>
    </location>
</feature>
<feature type="compositionally biased region" description="Acidic residues" evidence="4">
    <location>
        <begin position="19"/>
        <end position="34"/>
    </location>
</feature>
<accession>A0A7E4VX09</accession>
<dbReference type="PANTHER" id="PTHR13237:SF8">
    <property type="entry name" value="SOMETHING ABOUT SILENCING PROTEIN 10"/>
    <property type="match status" value="1"/>
</dbReference>
<feature type="compositionally biased region" description="Basic and acidic residues" evidence="4">
    <location>
        <begin position="35"/>
        <end position="46"/>
    </location>
</feature>
<keyword evidence="6" id="KW-1185">Reference proteome</keyword>
<feature type="domain" description="Sas10 C-terminal" evidence="5">
    <location>
        <begin position="424"/>
        <end position="496"/>
    </location>
</feature>
<evidence type="ECO:0000256" key="2">
    <source>
        <dbReference type="ARBA" id="ARBA00010979"/>
    </source>
</evidence>
<proteinExistence type="inferred from homology"/>
<evidence type="ECO:0000259" key="5">
    <source>
        <dbReference type="Pfam" id="PF09368"/>
    </source>
</evidence>
<evidence type="ECO:0000256" key="1">
    <source>
        <dbReference type="ARBA" id="ARBA00004123"/>
    </source>
</evidence>
<reference evidence="6" key="1">
    <citation type="journal article" date="2013" name="Genetics">
        <title>The draft genome and transcriptome of Panagrellus redivivus are shaped by the harsh demands of a free-living lifestyle.</title>
        <authorList>
            <person name="Srinivasan J."/>
            <person name="Dillman A.R."/>
            <person name="Macchietto M.G."/>
            <person name="Heikkinen L."/>
            <person name="Lakso M."/>
            <person name="Fracchia K.M."/>
            <person name="Antoshechkin I."/>
            <person name="Mortazavi A."/>
            <person name="Wong G."/>
            <person name="Sternberg P.W."/>
        </authorList>
    </citation>
    <scope>NUCLEOTIDE SEQUENCE [LARGE SCALE GENOMIC DNA]</scope>
    <source>
        <strain evidence="6">MT8872</strain>
    </source>
</reference>
<feature type="compositionally biased region" description="Acidic residues" evidence="4">
    <location>
        <begin position="400"/>
        <end position="416"/>
    </location>
</feature>